<proteinExistence type="predicted"/>
<evidence type="ECO:0000313" key="1">
    <source>
        <dbReference type="EMBL" id="RLJ59088.1"/>
    </source>
</evidence>
<dbReference type="Proteomes" id="UP000269157">
    <property type="component" value="Unassembled WGS sequence"/>
</dbReference>
<gene>
    <name evidence="1" type="ORF">BCF46_1230</name>
</gene>
<name>A0A497WY66_9RHOB</name>
<dbReference type="EMBL" id="RCCE01000002">
    <property type="protein sequence ID" value="RLJ59088.1"/>
    <property type="molecule type" value="Genomic_DNA"/>
</dbReference>
<comment type="caution">
    <text evidence="1">The sequence shown here is derived from an EMBL/GenBank/DDBJ whole genome shotgun (WGS) entry which is preliminary data.</text>
</comment>
<reference evidence="1 2" key="1">
    <citation type="submission" date="2018-10" db="EMBL/GenBank/DDBJ databases">
        <title>Genomic Encyclopedia of Archaeal and Bacterial Type Strains, Phase II (KMG-II): from individual species to whole genera.</title>
        <authorList>
            <person name="Goeker M."/>
        </authorList>
    </citation>
    <scope>NUCLEOTIDE SEQUENCE [LARGE SCALE GENOMIC DNA]</scope>
    <source>
        <strain evidence="1 2">DSM 29466</strain>
    </source>
</reference>
<organism evidence="1 2">
    <name type="scientific">Litoreibacter meonggei</name>
    <dbReference type="NCBI Taxonomy" id="1049199"/>
    <lineage>
        <taxon>Bacteria</taxon>
        <taxon>Pseudomonadati</taxon>
        <taxon>Pseudomonadota</taxon>
        <taxon>Alphaproteobacteria</taxon>
        <taxon>Rhodobacterales</taxon>
        <taxon>Roseobacteraceae</taxon>
        <taxon>Litoreibacter</taxon>
    </lineage>
</organism>
<evidence type="ECO:0000313" key="2">
    <source>
        <dbReference type="Proteomes" id="UP000269157"/>
    </source>
</evidence>
<dbReference type="AlphaFoldDB" id="A0A497WY66"/>
<sequence>MRATTCSLFALIVVSVSSCGILRGGLFDRGEPFEVPEPRPERETRPVQVALDADAVLVAMDDGSQCLGAAGAAGRANGWTGTLAECPYPYTYEVVLAAGTLPGQVPLQEVQSAVLIDEAEVPFRPLVVVTVTDLNGKPYRFESSAGF</sequence>
<dbReference type="PROSITE" id="PS51257">
    <property type="entry name" value="PROKAR_LIPOPROTEIN"/>
    <property type="match status" value="1"/>
</dbReference>
<protein>
    <submittedName>
        <fullName evidence="1">Uncharacterized protein</fullName>
    </submittedName>
</protein>
<accession>A0A497WY66</accession>
<keyword evidence="2" id="KW-1185">Reference proteome</keyword>